<dbReference type="EMBL" id="CP002544">
    <property type="protein sequence ID" value="ADY31984.1"/>
    <property type="molecule type" value="Genomic_DNA"/>
</dbReference>
<proteinExistence type="predicted"/>
<gene>
    <name evidence="1" type="ordered locus">Odosp_0912</name>
</gene>
<dbReference type="Proteomes" id="UP000006657">
    <property type="component" value="Chromosome"/>
</dbReference>
<protein>
    <submittedName>
        <fullName evidence="1">Uncharacterized protein</fullName>
    </submittedName>
</protein>
<reference evidence="1 2" key="1">
    <citation type="journal article" date="2011" name="Stand. Genomic Sci.">
        <title>Complete genome sequence of Odoribacter splanchnicus type strain (1651/6).</title>
        <authorList>
            <consortium name="US DOE Joint Genome Institute (JGI-PGF)"/>
            <person name="Goker M."/>
            <person name="Gronow S."/>
            <person name="Zeytun A."/>
            <person name="Nolan M."/>
            <person name="Lucas S."/>
            <person name="Lapidus A."/>
            <person name="Hammon N."/>
            <person name="Deshpande S."/>
            <person name="Cheng J.F."/>
            <person name="Pitluck S."/>
            <person name="Liolios K."/>
            <person name="Pagani I."/>
            <person name="Ivanova N."/>
            <person name="Mavromatis K."/>
            <person name="Ovchinikova G."/>
            <person name="Pati A."/>
            <person name="Tapia R."/>
            <person name="Han C."/>
            <person name="Goodwin L."/>
            <person name="Chen A."/>
            <person name="Palaniappan K."/>
            <person name="Land M."/>
            <person name="Hauser L."/>
            <person name="Jeffries C.D."/>
            <person name="Brambilla E.M."/>
            <person name="Rohde M."/>
            <person name="Detter J.C."/>
            <person name="Woyke T."/>
            <person name="Bristow J."/>
            <person name="Markowitz V."/>
            <person name="Hugenholtz P."/>
            <person name="Eisen J.A."/>
            <person name="Kyrpides N.C."/>
            <person name="Klenk H.P."/>
        </authorList>
    </citation>
    <scope>NUCLEOTIDE SEQUENCE [LARGE SCALE GENOMIC DNA]</scope>
    <source>
        <strain evidence="2">ATCC 29572 / DSM 20712 / JCM 15291 / NCTC 10825 / 1651/6</strain>
    </source>
</reference>
<name>F9Z949_ODOSD</name>
<dbReference type="STRING" id="709991.Odosp_0912"/>
<sequence length="38" mass="4630">MKRYKYMQRREQKQQICLIDFAGLHLIFIKENLMEGVG</sequence>
<evidence type="ECO:0000313" key="1">
    <source>
        <dbReference type="EMBL" id="ADY31984.1"/>
    </source>
</evidence>
<dbReference type="HOGENOM" id="CLU_3330896_0_0_10"/>
<dbReference type="KEGG" id="osp:Odosp_0912"/>
<accession>F9Z949</accession>
<keyword evidence="2" id="KW-1185">Reference proteome</keyword>
<organism evidence="1 2">
    <name type="scientific">Odoribacter splanchnicus (strain ATCC 29572 / DSM 20712 / CIP 104287 / JCM 15291 / NCTC 10825 / 1651/6)</name>
    <name type="common">Bacteroides splanchnicus</name>
    <dbReference type="NCBI Taxonomy" id="709991"/>
    <lineage>
        <taxon>Bacteria</taxon>
        <taxon>Pseudomonadati</taxon>
        <taxon>Bacteroidota</taxon>
        <taxon>Bacteroidia</taxon>
        <taxon>Bacteroidales</taxon>
        <taxon>Odoribacteraceae</taxon>
        <taxon>Odoribacter</taxon>
    </lineage>
</organism>
<evidence type="ECO:0000313" key="2">
    <source>
        <dbReference type="Proteomes" id="UP000006657"/>
    </source>
</evidence>
<dbReference type="AlphaFoldDB" id="F9Z949"/>
<dbReference type="PaxDb" id="709991-Odosp_0912"/>